<feature type="transmembrane region" description="Helical" evidence="5">
    <location>
        <begin position="53"/>
        <end position="69"/>
    </location>
</feature>
<dbReference type="PANTHER" id="PTHR36917:SF1">
    <property type="entry name" value="INNER MEMBRANE-SPANNING PROTEIN YCIB"/>
    <property type="match status" value="1"/>
</dbReference>
<evidence type="ECO:0000256" key="1">
    <source>
        <dbReference type="ARBA" id="ARBA00022475"/>
    </source>
</evidence>
<feature type="transmembrane region" description="Helical" evidence="5">
    <location>
        <begin position="121"/>
        <end position="141"/>
    </location>
</feature>
<comment type="function">
    <text evidence="5">Plays a role in cell envelope biogenesis, maintenance of cell envelope integrity and membrane homeostasis.</text>
</comment>
<dbReference type="GO" id="GO:0005886">
    <property type="term" value="C:plasma membrane"/>
    <property type="evidence" value="ECO:0007669"/>
    <property type="project" value="UniProtKB-SubCell"/>
</dbReference>
<evidence type="ECO:0000313" key="6">
    <source>
        <dbReference type="EMBL" id="PTQ89568.1"/>
    </source>
</evidence>
<keyword evidence="2 5" id="KW-0812">Transmembrane</keyword>
<evidence type="ECO:0000313" key="7">
    <source>
        <dbReference type="Proteomes" id="UP000244223"/>
    </source>
</evidence>
<keyword evidence="3 5" id="KW-1133">Transmembrane helix</keyword>
<dbReference type="AlphaFoldDB" id="A0A2T5IZT2"/>
<comment type="caution">
    <text evidence="6">The sequence shown here is derived from an EMBL/GenBank/DDBJ whole genome shotgun (WGS) entry which is preliminary data.</text>
</comment>
<dbReference type="NCBIfam" id="TIGR00997">
    <property type="entry name" value="ispZ"/>
    <property type="match status" value="1"/>
</dbReference>
<dbReference type="HAMAP" id="MF_00189">
    <property type="entry name" value="YciB"/>
    <property type="match status" value="1"/>
</dbReference>
<name>A0A2T5IZT2_9GAMM</name>
<evidence type="ECO:0000256" key="3">
    <source>
        <dbReference type="ARBA" id="ARBA00022989"/>
    </source>
</evidence>
<proteinExistence type="inferred from homology"/>
<protein>
    <recommendedName>
        <fullName evidence="5">Inner membrane-spanning protein YciB</fullName>
    </recommendedName>
</protein>
<dbReference type="RefSeq" id="WP_107865528.1">
    <property type="nucleotide sequence ID" value="NZ_QAON01000006.1"/>
</dbReference>
<dbReference type="OrthoDB" id="9788219at2"/>
<feature type="transmembrane region" description="Helical" evidence="5">
    <location>
        <begin position="153"/>
        <end position="172"/>
    </location>
</feature>
<comment type="similarity">
    <text evidence="5">Belongs to the YciB family.</text>
</comment>
<keyword evidence="4 5" id="KW-0472">Membrane</keyword>
<reference evidence="6 7" key="1">
    <citation type="submission" date="2018-04" db="EMBL/GenBank/DDBJ databases">
        <title>Genomic Encyclopedia of Archaeal and Bacterial Type Strains, Phase II (KMG-II): from individual species to whole genera.</title>
        <authorList>
            <person name="Goeker M."/>
        </authorList>
    </citation>
    <scope>NUCLEOTIDE SEQUENCE [LARGE SCALE GENOMIC DNA]</scope>
    <source>
        <strain evidence="6 7">DSM 5822</strain>
    </source>
</reference>
<keyword evidence="7" id="KW-1185">Reference proteome</keyword>
<dbReference type="EMBL" id="QAON01000006">
    <property type="protein sequence ID" value="PTQ89568.1"/>
    <property type="molecule type" value="Genomic_DNA"/>
</dbReference>
<keyword evidence="5" id="KW-0997">Cell inner membrane</keyword>
<gene>
    <name evidence="5" type="primary">yciB</name>
    <name evidence="6" type="ORF">C8N29_10699</name>
</gene>
<dbReference type="InterPro" id="IPR006008">
    <property type="entry name" value="YciB"/>
</dbReference>
<dbReference type="PANTHER" id="PTHR36917">
    <property type="entry name" value="INTRACELLULAR SEPTATION PROTEIN A-RELATED"/>
    <property type="match status" value="1"/>
</dbReference>
<dbReference type="Proteomes" id="UP000244223">
    <property type="component" value="Unassembled WGS sequence"/>
</dbReference>
<evidence type="ECO:0000256" key="4">
    <source>
        <dbReference type="ARBA" id="ARBA00023136"/>
    </source>
</evidence>
<organism evidence="6 7">
    <name type="scientific">Agitococcus lubricus</name>
    <dbReference type="NCBI Taxonomy" id="1077255"/>
    <lineage>
        <taxon>Bacteria</taxon>
        <taxon>Pseudomonadati</taxon>
        <taxon>Pseudomonadota</taxon>
        <taxon>Gammaproteobacteria</taxon>
        <taxon>Moraxellales</taxon>
        <taxon>Moraxellaceae</taxon>
        <taxon>Agitococcus</taxon>
    </lineage>
</organism>
<feature type="transmembrane region" description="Helical" evidence="5">
    <location>
        <begin position="81"/>
        <end position="100"/>
    </location>
</feature>
<evidence type="ECO:0000256" key="2">
    <source>
        <dbReference type="ARBA" id="ARBA00022692"/>
    </source>
</evidence>
<sequence length="180" mass="20652">MKQLLDFIPLFAFFATFKTLGIFPATGVLIASSILVYGGLWLKDKHLENGQKLTLVATILFGGITLLLHDDTYLKWKAPVINWIFALAFLASLYIGKEPLIQRMMGKAFEMPASIWRKLNWAWIFFFIVAGASNAYVAFYFEKYWVDFKVFGSLAMTFIFIVAQFIVLSRYVKTDDMVNK</sequence>
<dbReference type="Pfam" id="PF04279">
    <property type="entry name" value="IspA"/>
    <property type="match status" value="1"/>
</dbReference>
<keyword evidence="1 5" id="KW-1003">Cell membrane</keyword>
<comment type="subcellular location">
    <subcellularLocation>
        <location evidence="5">Cell inner membrane</location>
        <topology evidence="5">Multi-pass membrane protein</topology>
    </subcellularLocation>
</comment>
<accession>A0A2T5IZT2</accession>
<feature type="transmembrane region" description="Helical" evidence="5">
    <location>
        <begin position="20"/>
        <end position="41"/>
    </location>
</feature>
<evidence type="ECO:0000256" key="5">
    <source>
        <dbReference type="HAMAP-Rule" id="MF_00189"/>
    </source>
</evidence>